<organism evidence="2 3">
    <name type="scientific">Cellulomonas fulva</name>
    <dbReference type="NCBI Taxonomy" id="2835530"/>
    <lineage>
        <taxon>Bacteria</taxon>
        <taxon>Bacillati</taxon>
        <taxon>Actinomycetota</taxon>
        <taxon>Actinomycetes</taxon>
        <taxon>Micrococcales</taxon>
        <taxon>Cellulomonadaceae</taxon>
        <taxon>Cellulomonas</taxon>
    </lineage>
</organism>
<evidence type="ECO:0000313" key="2">
    <source>
        <dbReference type="EMBL" id="MBT0993131.1"/>
    </source>
</evidence>
<evidence type="ECO:0000313" key="3">
    <source>
        <dbReference type="Proteomes" id="UP000722125"/>
    </source>
</evidence>
<dbReference type="Proteomes" id="UP000722125">
    <property type="component" value="Unassembled WGS sequence"/>
</dbReference>
<feature type="region of interest" description="Disordered" evidence="1">
    <location>
        <begin position="1"/>
        <end position="50"/>
    </location>
</feature>
<keyword evidence="3" id="KW-1185">Reference proteome</keyword>
<protein>
    <submittedName>
        <fullName evidence="2">Uncharacterized protein</fullName>
    </submittedName>
</protein>
<dbReference type="RefSeq" id="WP_214346139.1">
    <property type="nucleotide sequence ID" value="NZ_JAHBOH010000001.1"/>
</dbReference>
<reference evidence="2 3" key="1">
    <citation type="submission" date="2021-05" db="EMBL/GenBank/DDBJ databases">
        <title>Description of Cellulomonas sp. DKR-3 sp. nov.</title>
        <authorList>
            <person name="Dahal R.H."/>
            <person name="Chaudhary D.K."/>
        </authorList>
    </citation>
    <scope>NUCLEOTIDE SEQUENCE [LARGE SCALE GENOMIC DNA]</scope>
    <source>
        <strain evidence="2 3">DKR-3</strain>
    </source>
</reference>
<name>A0ABS5TVF8_9CELL</name>
<evidence type="ECO:0000256" key="1">
    <source>
        <dbReference type="SAM" id="MobiDB-lite"/>
    </source>
</evidence>
<dbReference type="EMBL" id="JAHBOH010000001">
    <property type="protein sequence ID" value="MBT0993131.1"/>
    <property type="molecule type" value="Genomic_DNA"/>
</dbReference>
<proteinExistence type="predicted"/>
<comment type="caution">
    <text evidence="2">The sequence shown here is derived from an EMBL/GenBank/DDBJ whole genome shotgun (WGS) entry which is preliminary data.</text>
</comment>
<gene>
    <name evidence="2" type="ORF">KIN34_02340</name>
</gene>
<accession>A0ABS5TVF8</accession>
<sequence>MSGSDEQTGPYAVLPEPIRLDQTSTGVEPPPFPEPEALRTPLADIPAYGG</sequence>